<dbReference type="InterPro" id="IPR031606">
    <property type="entry name" value="Kch1/2"/>
</dbReference>
<evidence type="ECO:0008006" key="5">
    <source>
        <dbReference type="Google" id="ProtNLM"/>
    </source>
</evidence>
<dbReference type="VEuPathDB" id="FungiDB:LELG_05580"/>
<dbReference type="Pfam" id="PF16944">
    <property type="entry name" value="KCH"/>
    <property type="match status" value="1"/>
</dbReference>
<feature type="transmembrane region" description="Helical" evidence="2">
    <location>
        <begin position="83"/>
        <end position="108"/>
    </location>
</feature>
<organism evidence="3 4">
    <name type="scientific">Lodderomyces elongisporus (strain ATCC 11503 / CBS 2605 / JCM 1781 / NBRC 1676 / NRRL YB-4239)</name>
    <name type="common">Yeast</name>
    <name type="synonym">Saccharomyces elongisporus</name>
    <dbReference type="NCBI Taxonomy" id="379508"/>
    <lineage>
        <taxon>Eukaryota</taxon>
        <taxon>Fungi</taxon>
        <taxon>Dikarya</taxon>
        <taxon>Ascomycota</taxon>
        <taxon>Saccharomycotina</taxon>
        <taxon>Pichiomycetes</taxon>
        <taxon>Debaryomycetaceae</taxon>
        <taxon>Candida/Lodderomyces clade</taxon>
        <taxon>Lodderomyces</taxon>
    </lineage>
</organism>
<dbReference type="InParanoid" id="A5E7J1"/>
<dbReference type="HOGENOM" id="CLU_022492_0_0_1"/>
<protein>
    <recommendedName>
        <fullName evidence="5">Vacuolar membrane protein</fullName>
    </recommendedName>
</protein>
<feature type="region of interest" description="Disordered" evidence="1">
    <location>
        <begin position="706"/>
        <end position="730"/>
    </location>
</feature>
<gene>
    <name evidence="3" type="ORF">LELG_05580</name>
</gene>
<dbReference type="GeneID" id="5230320"/>
<feature type="region of interest" description="Disordered" evidence="1">
    <location>
        <begin position="599"/>
        <end position="621"/>
    </location>
</feature>
<evidence type="ECO:0000256" key="1">
    <source>
        <dbReference type="SAM" id="MobiDB-lite"/>
    </source>
</evidence>
<dbReference type="STRING" id="379508.A5E7J1"/>
<reference evidence="3 4" key="1">
    <citation type="journal article" date="2009" name="Nature">
        <title>Evolution of pathogenicity and sexual reproduction in eight Candida genomes.</title>
        <authorList>
            <person name="Butler G."/>
            <person name="Rasmussen M.D."/>
            <person name="Lin M.F."/>
            <person name="Santos M.A."/>
            <person name="Sakthikumar S."/>
            <person name="Munro C.A."/>
            <person name="Rheinbay E."/>
            <person name="Grabherr M."/>
            <person name="Forche A."/>
            <person name="Reedy J.L."/>
            <person name="Agrafioti I."/>
            <person name="Arnaud M.B."/>
            <person name="Bates S."/>
            <person name="Brown A.J."/>
            <person name="Brunke S."/>
            <person name="Costanzo M.C."/>
            <person name="Fitzpatrick D.A."/>
            <person name="de Groot P.W."/>
            <person name="Harris D."/>
            <person name="Hoyer L.L."/>
            <person name="Hube B."/>
            <person name="Klis F.M."/>
            <person name="Kodira C."/>
            <person name="Lennard N."/>
            <person name="Logue M.E."/>
            <person name="Martin R."/>
            <person name="Neiman A.M."/>
            <person name="Nikolaou E."/>
            <person name="Quail M.A."/>
            <person name="Quinn J."/>
            <person name="Santos M.C."/>
            <person name="Schmitzberger F.F."/>
            <person name="Sherlock G."/>
            <person name="Shah P."/>
            <person name="Silverstein K.A."/>
            <person name="Skrzypek M.S."/>
            <person name="Soll D."/>
            <person name="Staggs R."/>
            <person name="Stansfield I."/>
            <person name="Stumpf M.P."/>
            <person name="Sudbery P.E."/>
            <person name="Srikantha T."/>
            <person name="Zeng Q."/>
            <person name="Berman J."/>
            <person name="Berriman M."/>
            <person name="Heitman J."/>
            <person name="Gow N.A."/>
            <person name="Lorenz M.C."/>
            <person name="Birren B.W."/>
            <person name="Kellis M."/>
            <person name="Cuomo C.A."/>
        </authorList>
    </citation>
    <scope>NUCLEOTIDE SEQUENCE [LARGE SCALE GENOMIC DNA]</scope>
    <source>
        <strain evidence="4">ATCC 11503 / BCRC 21390 / CBS 2605 / JCM 1781 / NBRC 1676 / NRRL YB-4239</strain>
    </source>
</reference>
<feature type="region of interest" description="Disordered" evidence="1">
    <location>
        <begin position="567"/>
        <end position="587"/>
    </location>
</feature>
<accession>A5E7J1</accession>
<dbReference type="eggNOG" id="ENOG502QVFG">
    <property type="taxonomic scope" value="Eukaryota"/>
</dbReference>
<dbReference type="OrthoDB" id="2128042at2759"/>
<sequence>MVRDNGGGHLDAERAIKKYDLNVSTFDVVKVENFTNYKCTTLFWYFYMWILVLLSFILIAADIYSCLNILVFKKWGTEDYKPYAYSIAKWIFTGCIIFQFVLVIYHWIWALHIYRTRNIALVYLNSICKKIYSIKSYSCFCLLNSIDEGNFHDFCCFLTYYELDNAPQILIADTPRQVINILTLRYYATGGELNNDILRNIKSIAQTNLNLSIILSFMCLSVVIYALFFFRFLFGMIMYVPLKCYLRDKEANTFKSYCCILINKSVSHAVRLHHKSKQELLDNGILSREGIAQLPELDQELPDYTDYTRVFYPSKNDSEDEIPMRQFYRRSESSKSQQLNINVSRPLLEEQPSFEQLQTQQQEEQVYSTLNNEKGPLMNRRLSTLQDKNRNRKEYNLANTTSLPLSSSLSSSFIIIPPLPLPPPPPRTISTATTTPRNDQTDLYNTAYTGVAPELTSHKTGQLLETQNMFGNQFQDTHKHEHDITSTSQLQQESLMPSIPKRSYTLQSDWDKDTDLNASTATLTYMPPQTQQHFQRSFTDPTLYSSQMNSTDLLSNHQMDRIPENPFSSSSIIPPLHPTPRSTQTGTFTETFSKANRSQGSLYKVTSPSGKSKRKKPDLEDQITYFKEEKKEEGEEKDNDEVEFEHGLGFYNNEMILPIANEAEQPVGYPTHSITRESLDIIDAYRQEQTKARLNLEDVDIVGCQDHQGRGNDKNNENDPLSVPYPVRGVSRFFEQ</sequence>
<dbReference type="Proteomes" id="UP000001996">
    <property type="component" value="Unassembled WGS sequence"/>
</dbReference>
<evidence type="ECO:0000256" key="2">
    <source>
        <dbReference type="SAM" id="Phobius"/>
    </source>
</evidence>
<feature type="transmembrane region" description="Helical" evidence="2">
    <location>
        <begin position="213"/>
        <end position="240"/>
    </location>
</feature>
<keyword evidence="2" id="KW-0812">Transmembrane</keyword>
<feature type="compositionally biased region" description="Polar residues" evidence="1">
    <location>
        <begin position="599"/>
        <end position="610"/>
    </location>
</feature>
<dbReference type="PANTHER" id="PTHR36424">
    <property type="entry name" value="PHEROMONE-REGULATED MEMBRANE PROTEIN 6"/>
    <property type="match status" value="1"/>
</dbReference>
<feature type="transmembrane region" description="Helical" evidence="2">
    <location>
        <begin position="44"/>
        <end position="71"/>
    </location>
</feature>
<dbReference type="PANTHER" id="PTHR36424:SF1">
    <property type="entry name" value="LOW AFFINITY K(+) TRANSPORTER 1-RELATED"/>
    <property type="match status" value="1"/>
</dbReference>
<keyword evidence="2" id="KW-1133">Transmembrane helix</keyword>
<feature type="compositionally biased region" description="Basic and acidic residues" evidence="1">
    <location>
        <begin position="707"/>
        <end position="717"/>
    </location>
</feature>
<dbReference type="FunCoup" id="A5E7J1">
    <property type="interactions" value="17"/>
</dbReference>
<dbReference type="GO" id="GO:0015079">
    <property type="term" value="F:potassium ion transmembrane transporter activity"/>
    <property type="evidence" value="ECO:0007669"/>
    <property type="project" value="InterPro"/>
</dbReference>
<name>A5E7J1_LODEL</name>
<evidence type="ECO:0000313" key="4">
    <source>
        <dbReference type="Proteomes" id="UP000001996"/>
    </source>
</evidence>
<dbReference type="KEGG" id="lel:PVL30_005106"/>
<dbReference type="AlphaFoldDB" id="A5E7J1"/>
<evidence type="ECO:0000313" key="3">
    <source>
        <dbReference type="EMBL" id="EDK47399.1"/>
    </source>
</evidence>
<keyword evidence="2" id="KW-0472">Membrane</keyword>
<keyword evidence="4" id="KW-1185">Reference proteome</keyword>
<dbReference type="EMBL" id="CH981533">
    <property type="protein sequence ID" value="EDK47399.1"/>
    <property type="molecule type" value="Genomic_DNA"/>
</dbReference>
<proteinExistence type="predicted"/>
<dbReference type="GO" id="GO:0005886">
    <property type="term" value="C:plasma membrane"/>
    <property type="evidence" value="ECO:0007669"/>
    <property type="project" value="InterPro"/>
</dbReference>